<evidence type="ECO:0000256" key="1">
    <source>
        <dbReference type="SAM" id="Coils"/>
    </source>
</evidence>
<dbReference type="STRING" id="151549.A0A4C2AEW2"/>
<proteinExistence type="predicted"/>
<comment type="caution">
    <text evidence="2">The sequence shown here is derived from an EMBL/GenBank/DDBJ whole genome shotgun (WGS) entry which is preliminary data.</text>
</comment>
<organism evidence="2 3">
    <name type="scientific">Eumeta variegata</name>
    <name type="common">Bagworm moth</name>
    <name type="synonym">Eumeta japonica</name>
    <dbReference type="NCBI Taxonomy" id="151549"/>
    <lineage>
        <taxon>Eukaryota</taxon>
        <taxon>Metazoa</taxon>
        <taxon>Ecdysozoa</taxon>
        <taxon>Arthropoda</taxon>
        <taxon>Hexapoda</taxon>
        <taxon>Insecta</taxon>
        <taxon>Pterygota</taxon>
        <taxon>Neoptera</taxon>
        <taxon>Endopterygota</taxon>
        <taxon>Lepidoptera</taxon>
        <taxon>Glossata</taxon>
        <taxon>Ditrysia</taxon>
        <taxon>Tineoidea</taxon>
        <taxon>Psychidae</taxon>
        <taxon>Oiketicinae</taxon>
        <taxon>Eumeta</taxon>
    </lineage>
</organism>
<dbReference type="Proteomes" id="UP000299102">
    <property type="component" value="Unassembled WGS sequence"/>
</dbReference>
<keyword evidence="1" id="KW-0175">Coiled coil</keyword>
<name>A0A4C2AEW2_EUMVA</name>
<accession>A0A4C2AEW2</accession>
<keyword evidence="3" id="KW-1185">Reference proteome</keyword>
<evidence type="ECO:0000313" key="3">
    <source>
        <dbReference type="Proteomes" id="UP000299102"/>
    </source>
</evidence>
<sequence length="162" mass="18998">MNEDQTEKLVLEILTKNQEIHMLKMQVKGLEEDKQELENNLSLQITQEMQTNKEETSNAQLSDGHVQDLETQIKQLQEEKAHMEEELQVLNNHVLESLQMEDKMKQLTLELDTKNIEIFELRRTLESLNKSAVENNNKMKFLLTLWPLTSSGRPLWNNVVVK</sequence>
<evidence type="ECO:0000313" key="2">
    <source>
        <dbReference type="EMBL" id="GBP97515.1"/>
    </source>
</evidence>
<dbReference type="AlphaFoldDB" id="A0A4C2AEW2"/>
<gene>
    <name evidence="2" type="primary">lva</name>
    <name evidence="2" type="ORF">EVAR_72307_1</name>
</gene>
<feature type="coiled-coil region" evidence="1">
    <location>
        <begin position="20"/>
        <end position="124"/>
    </location>
</feature>
<dbReference type="OrthoDB" id="2441647at2759"/>
<protein>
    <submittedName>
        <fullName evidence="2">Protein lava lamp</fullName>
    </submittedName>
</protein>
<reference evidence="2 3" key="1">
    <citation type="journal article" date="2019" name="Commun. Biol.">
        <title>The bagworm genome reveals a unique fibroin gene that provides high tensile strength.</title>
        <authorList>
            <person name="Kono N."/>
            <person name="Nakamura H."/>
            <person name="Ohtoshi R."/>
            <person name="Tomita M."/>
            <person name="Numata K."/>
            <person name="Arakawa K."/>
        </authorList>
    </citation>
    <scope>NUCLEOTIDE SEQUENCE [LARGE SCALE GENOMIC DNA]</scope>
</reference>
<dbReference type="EMBL" id="BGZK01002946">
    <property type="protein sequence ID" value="GBP97515.1"/>
    <property type="molecule type" value="Genomic_DNA"/>
</dbReference>